<organism evidence="2 3">
    <name type="scientific">Reichenbachiella agariperforans</name>
    <dbReference type="NCBI Taxonomy" id="156994"/>
    <lineage>
        <taxon>Bacteria</taxon>
        <taxon>Pseudomonadati</taxon>
        <taxon>Bacteroidota</taxon>
        <taxon>Cytophagia</taxon>
        <taxon>Cytophagales</taxon>
        <taxon>Reichenbachiellaceae</taxon>
        <taxon>Reichenbachiella</taxon>
    </lineage>
</organism>
<dbReference type="EMBL" id="FRAA01000006">
    <property type="protein sequence ID" value="SHK57858.1"/>
    <property type="molecule type" value="Genomic_DNA"/>
</dbReference>
<name>A0A1M6TM36_REIAG</name>
<dbReference type="RefSeq" id="WP_073123774.1">
    <property type="nucleotide sequence ID" value="NZ_FRAA01000006.1"/>
</dbReference>
<dbReference type="PROSITE" id="PS51257">
    <property type="entry name" value="PROKAR_LIPOPROTEIN"/>
    <property type="match status" value="1"/>
</dbReference>
<dbReference type="STRING" id="156994.SAMN04488028_10694"/>
<keyword evidence="3" id="KW-1185">Reference proteome</keyword>
<feature type="chain" id="PRO_5013336922" evidence="1">
    <location>
        <begin position="21"/>
        <end position="425"/>
    </location>
</feature>
<feature type="signal peptide" evidence="1">
    <location>
        <begin position="1"/>
        <end position="20"/>
    </location>
</feature>
<dbReference type="Proteomes" id="UP000184474">
    <property type="component" value="Unassembled WGS sequence"/>
</dbReference>
<reference evidence="3" key="1">
    <citation type="submission" date="2016-11" db="EMBL/GenBank/DDBJ databases">
        <authorList>
            <person name="Varghese N."/>
            <person name="Submissions S."/>
        </authorList>
    </citation>
    <scope>NUCLEOTIDE SEQUENCE [LARGE SCALE GENOMIC DNA]</scope>
    <source>
        <strain evidence="3">DSM 26134</strain>
    </source>
</reference>
<keyword evidence="1" id="KW-0732">Signal</keyword>
<proteinExistence type="predicted"/>
<accession>A0A1M6TM36</accession>
<evidence type="ECO:0000313" key="3">
    <source>
        <dbReference type="Proteomes" id="UP000184474"/>
    </source>
</evidence>
<dbReference type="SUPFAM" id="SSF56935">
    <property type="entry name" value="Porins"/>
    <property type="match status" value="1"/>
</dbReference>
<evidence type="ECO:0000313" key="2">
    <source>
        <dbReference type="EMBL" id="SHK57858.1"/>
    </source>
</evidence>
<dbReference type="AlphaFoldDB" id="A0A1M6TM36"/>
<sequence length="425" mass="47088">MKNAYLIITALVISCFSAKAQFSLSGEVNVRGEYRNGFKRPILESQDPAFFIEQRTRLYANYKMEDLEVQVDLQDVRMWGEDGIVDKDYSGSFGISQAWARYYMTSNLSMKMGRQIISYDNQRMFGGLEWAMQGLRHDALLFMYEDTLGLKIHVGGAFNQNPTTGGEPVRLTGTYYPSFTGNGPYHATGNYKHMEYAYLNKKFSAASLSLYLINDARQYGLEDSVANRQSYGLMGMKKLGGLTLNAEGFYQGGKMGLSDLSAYMFSLSGTAKTSITPLTIGYDYLSGQDTSSEKATAFAPLFGTNHALYGFMDYFYVGNGHLGGLQDIYLKTKFKVGKGALLGHLHYFLTAADVMDGAGATIDKGLGTEVDLVYVRKLGASGTLKVGYSQMFATDSMETVKGITSETASINNWAWVQLIFKPKFI</sequence>
<gene>
    <name evidence="2" type="ORF">SAMN04488028_10694</name>
</gene>
<protein>
    <submittedName>
        <fullName evidence="2">Alginate export</fullName>
    </submittedName>
</protein>
<evidence type="ECO:0000256" key="1">
    <source>
        <dbReference type="SAM" id="SignalP"/>
    </source>
</evidence>